<organism evidence="2 3">
    <name type="scientific">Ancylostoma caninum</name>
    <name type="common">Dog hookworm</name>
    <dbReference type="NCBI Taxonomy" id="29170"/>
    <lineage>
        <taxon>Eukaryota</taxon>
        <taxon>Metazoa</taxon>
        <taxon>Ecdysozoa</taxon>
        <taxon>Nematoda</taxon>
        <taxon>Chromadorea</taxon>
        <taxon>Rhabditida</taxon>
        <taxon>Rhabditina</taxon>
        <taxon>Rhabditomorpha</taxon>
        <taxon>Strongyloidea</taxon>
        <taxon>Ancylostomatidae</taxon>
        <taxon>Ancylostomatinae</taxon>
        <taxon>Ancylostoma</taxon>
    </lineage>
</organism>
<comment type="caution">
    <text evidence="2">The sequence shown here is derived from an EMBL/GenBank/DDBJ whole genome shotgun (WGS) entry which is preliminary data.</text>
</comment>
<evidence type="ECO:0000313" key="3">
    <source>
        <dbReference type="Proteomes" id="UP000252519"/>
    </source>
</evidence>
<sequence length="206" mass="21795">MILAGVLLVLCSFEIGEIEAGIRYRRDCGYGCDRYGTTTIIKKIYLGGGRRRGYRRRYRPPRVRQWYTPVPVPVPVPGPTVVITPPMPLWKEYEVFHRYGCDNCPPPPPCETGNCGGGGYAPPPIPQGPPPVPPMPGPGCATGTCGTGYQGSCPPPVPAPGCATGTCGGGYQPPPYGGVMAAKAPASLVPNDVPEQAMELNAKQNT</sequence>
<evidence type="ECO:0000256" key="1">
    <source>
        <dbReference type="SAM" id="SignalP"/>
    </source>
</evidence>
<dbReference type="AlphaFoldDB" id="A0A368GF92"/>
<gene>
    <name evidence="2" type="ORF">ANCCAN_11683</name>
</gene>
<keyword evidence="3" id="KW-1185">Reference proteome</keyword>
<feature type="chain" id="PRO_5016628466" evidence="1">
    <location>
        <begin position="21"/>
        <end position="206"/>
    </location>
</feature>
<evidence type="ECO:0000313" key="2">
    <source>
        <dbReference type="EMBL" id="RCN42338.1"/>
    </source>
</evidence>
<proteinExistence type="predicted"/>
<dbReference type="Proteomes" id="UP000252519">
    <property type="component" value="Unassembled WGS sequence"/>
</dbReference>
<accession>A0A368GF92</accession>
<name>A0A368GF92_ANCCA</name>
<reference evidence="2 3" key="1">
    <citation type="submission" date="2014-10" db="EMBL/GenBank/DDBJ databases">
        <title>Draft genome of the hookworm Ancylostoma caninum.</title>
        <authorList>
            <person name="Mitreva M."/>
        </authorList>
    </citation>
    <scope>NUCLEOTIDE SEQUENCE [LARGE SCALE GENOMIC DNA]</scope>
    <source>
        <strain evidence="2 3">Baltimore</strain>
    </source>
</reference>
<protein>
    <submittedName>
        <fullName evidence="2">Uncharacterized protein</fullName>
    </submittedName>
</protein>
<dbReference type="OrthoDB" id="10535596at2759"/>
<dbReference type="EMBL" id="JOJR01000198">
    <property type="protein sequence ID" value="RCN42338.1"/>
    <property type="molecule type" value="Genomic_DNA"/>
</dbReference>
<feature type="signal peptide" evidence="1">
    <location>
        <begin position="1"/>
        <end position="20"/>
    </location>
</feature>
<keyword evidence="1" id="KW-0732">Signal</keyword>